<dbReference type="Pfam" id="PF23559">
    <property type="entry name" value="WHD_DRP"/>
    <property type="match status" value="1"/>
</dbReference>
<dbReference type="InterPro" id="IPR041118">
    <property type="entry name" value="Rx_N"/>
</dbReference>
<keyword evidence="2" id="KW-0547">Nucleotide-binding</keyword>
<evidence type="ECO:0000256" key="3">
    <source>
        <dbReference type="ARBA" id="ARBA00022821"/>
    </source>
</evidence>
<keyword evidence="8" id="KW-1185">Reference proteome</keyword>
<dbReference type="InterPro" id="IPR058922">
    <property type="entry name" value="WHD_DRP"/>
</dbReference>
<dbReference type="Pfam" id="PF00931">
    <property type="entry name" value="NB-ARC"/>
    <property type="match status" value="1"/>
</dbReference>
<dbReference type="AlphaFoldDB" id="A0A7N2RDR8"/>
<reference evidence="7" key="2">
    <citation type="submission" date="2021-01" db="UniProtKB">
        <authorList>
            <consortium name="EnsemblPlants"/>
        </authorList>
    </citation>
    <scope>IDENTIFICATION</scope>
</reference>
<dbReference type="InterPro" id="IPR036388">
    <property type="entry name" value="WH-like_DNA-bd_sf"/>
</dbReference>
<dbReference type="GO" id="GO:0098542">
    <property type="term" value="P:defense response to other organism"/>
    <property type="evidence" value="ECO:0007669"/>
    <property type="project" value="TreeGrafter"/>
</dbReference>
<dbReference type="InterPro" id="IPR002182">
    <property type="entry name" value="NB-ARC"/>
</dbReference>
<dbReference type="Gene3D" id="3.80.10.10">
    <property type="entry name" value="Ribonuclease Inhibitor"/>
    <property type="match status" value="1"/>
</dbReference>
<evidence type="ECO:0000256" key="1">
    <source>
        <dbReference type="ARBA" id="ARBA00022737"/>
    </source>
</evidence>
<dbReference type="PRINTS" id="PR00364">
    <property type="entry name" value="DISEASERSIST"/>
</dbReference>
<proteinExistence type="predicted"/>
<sequence>MAEAVVSSVVTRIGDLLVQEGKYLSGVSNQVELLKTELNLMQGLLKDADARQDESEAVRWWVAEIRDLAYDADDIIATYALTVGTRKGGGIQKFIKRCSCILDEVITFHKVGSQIEDIKAKVHCLRTIFRDYGIRESMIKGGGSSSFNERKREERQTFPHLDHDVVGFDDDLNKLVEFLLKEGEGNRVASICGMGGLGKTTLAKMVYNHKKIKQHFVRRTWSYISQQCQRRRVWEEILIKVQSPTKEERDEIQKLTDAEIIEKLREVQLQKKCLVIIDDIWDVETWNSLCVAFPLKNTNSKILLTSRNKEVSLQVDAESFLYELQCLNKERSWELLKKIAISRRKDCVTNTNKHNIKKLGKEMIEYCGGLLLAITVLGGLLVAKQTPNEWEDVLKHIKSYIFKEDDLRVNKVLSLNYNDLPCHLKPCFLYLGHFPEDFEIPIEELIQMWMGEGFIPQILHEEDSEDTTEYEGEQYLRELIQRCMVQVGEISKHGRIKTCRIHDLMRDFCISKAQQENFLQITKKNIHSMEGSQWHIDKIRRLAITLESNDNYLKGIKFSEYPYLRWRVPNVFKKMEQLRHLYLPFDYWTGEVPHVIQILSSCPHVYKLVIKSRIKTLTETRLFSPNLAKLELRFAELEEDPMPTLEKLPNLKILRLLENSFEGKDMDCSEGGFPLLQYLFLDHLYSLEEWRVEKGAMPNLCQLEINCCTRLKTIPDGLRFVTTLRELEITNMSESFKDMLDEGGLDFDKVKHVPSLVFYNCVWKR</sequence>
<evidence type="ECO:0000313" key="7">
    <source>
        <dbReference type="EnsemblPlants" id="QL11p047012:mrna"/>
    </source>
</evidence>
<evidence type="ECO:0000259" key="5">
    <source>
        <dbReference type="Pfam" id="PF18052"/>
    </source>
</evidence>
<accession>A0A7N2RDR8</accession>
<dbReference type="Gene3D" id="3.40.50.300">
    <property type="entry name" value="P-loop containing nucleotide triphosphate hydrolases"/>
    <property type="match status" value="1"/>
</dbReference>
<dbReference type="GO" id="GO:0043531">
    <property type="term" value="F:ADP binding"/>
    <property type="evidence" value="ECO:0007669"/>
    <property type="project" value="InterPro"/>
</dbReference>
<evidence type="ECO:0000259" key="4">
    <source>
        <dbReference type="Pfam" id="PF00931"/>
    </source>
</evidence>
<evidence type="ECO:0000256" key="2">
    <source>
        <dbReference type="ARBA" id="ARBA00022741"/>
    </source>
</evidence>
<dbReference type="InterPro" id="IPR038005">
    <property type="entry name" value="RX-like_CC"/>
</dbReference>
<dbReference type="EMBL" id="LRBV02000011">
    <property type="status" value="NOT_ANNOTATED_CDS"/>
    <property type="molecule type" value="Genomic_DNA"/>
</dbReference>
<dbReference type="InterPro" id="IPR042197">
    <property type="entry name" value="Apaf_helical"/>
</dbReference>
<organism evidence="7 8">
    <name type="scientific">Quercus lobata</name>
    <name type="common">Valley oak</name>
    <dbReference type="NCBI Taxonomy" id="97700"/>
    <lineage>
        <taxon>Eukaryota</taxon>
        <taxon>Viridiplantae</taxon>
        <taxon>Streptophyta</taxon>
        <taxon>Embryophyta</taxon>
        <taxon>Tracheophyta</taxon>
        <taxon>Spermatophyta</taxon>
        <taxon>Magnoliopsida</taxon>
        <taxon>eudicotyledons</taxon>
        <taxon>Gunneridae</taxon>
        <taxon>Pentapetalae</taxon>
        <taxon>rosids</taxon>
        <taxon>fabids</taxon>
        <taxon>Fagales</taxon>
        <taxon>Fagaceae</taxon>
        <taxon>Quercus</taxon>
    </lineage>
</organism>
<dbReference type="SUPFAM" id="SSF52540">
    <property type="entry name" value="P-loop containing nucleoside triphosphate hydrolases"/>
    <property type="match status" value="1"/>
</dbReference>
<evidence type="ECO:0000259" key="6">
    <source>
        <dbReference type="Pfam" id="PF23559"/>
    </source>
</evidence>
<keyword evidence="1" id="KW-0677">Repeat</keyword>
<dbReference type="CDD" id="cd14798">
    <property type="entry name" value="RX-CC_like"/>
    <property type="match status" value="1"/>
</dbReference>
<dbReference type="InParanoid" id="A0A7N2RDR8"/>
<dbReference type="FunFam" id="1.10.10.10:FF:000322">
    <property type="entry name" value="Probable disease resistance protein At1g63360"/>
    <property type="match status" value="1"/>
</dbReference>
<dbReference type="EnsemblPlants" id="QL11p047012:mrna">
    <property type="protein sequence ID" value="QL11p047012:mrna"/>
    <property type="gene ID" value="QL11p047012"/>
</dbReference>
<dbReference type="InterPro" id="IPR044974">
    <property type="entry name" value="Disease_R_plants"/>
</dbReference>
<name>A0A7N2RDR8_QUELO</name>
<feature type="domain" description="Disease resistance protein winged helix" evidence="6">
    <location>
        <begin position="434"/>
        <end position="508"/>
    </location>
</feature>
<dbReference type="Proteomes" id="UP000594261">
    <property type="component" value="Chromosome 11"/>
</dbReference>
<dbReference type="Gene3D" id="1.10.8.430">
    <property type="entry name" value="Helical domain of apoptotic protease-activating factors"/>
    <property type="match status" value="1"/>
</dbReference>
<evidence type="ECO:0008006" key="9">
    <source>
        <dbReference type="Google" id="ProtNLM"/>
    </source>
</evidence>
<dbReference type="Gene3D" id="1.20.5.4130">
    <property type="match status" value="1"/>
</dbReference>
<dbReference type="InterPro" id="IPR027417">
    <property type="entry name" value="P-loop_NTPase"/>
</dbReference>
<dbReference type="FunFam" id="1.10.8.430:FF:000003">
    <property type="entry name" value="Probable disease resistance protein At5g66910"/>
    <property type="match status" value="1"/>
</dbReference>
<dbReference type="OMA" id="QVFHHDM"/>
<evidence type="ECO:0000313" key="8">
    <source>
        <dbReference type="Proteomes" id="UP000594261"/>
    </source>
</evidence>
<dbReference type="PANTHER" id="PTHR23155:SF1185">
    <property type="entry name" value="DISEASE RESISTANCE RPP8-LIKE PROTEIN 3-RELATED"/>
    <property type="match status" value="1"/>
</dbReference>
<dbReference type="Gene3D" id="1.10.10.10">
    <property type="entry name" value="Winged helix-like DNA-binding domain superfamily/Winged helix DNA-binding domain"/>
    <property type="match status" value="1"/>
</dbReference>
<dbReference type="Pfam" id="PF18052">
    <property type="entry name" value="Rx_N"/>
    <property type="match status" value="1"/>
</dbReference>
<dbReference type="InterPro" id="IPR032675">
    <property type="entry name" value="LRR_dom_sf"/>
</dbReference>
<dbReference type="Gramene" id="QL11p047012:mrna">
    <property type="protein sequence ID" value="QL11p047012:mrna"/>
    <property type="gene ID" value="QL11p047012"/>
</dbReference>
<dbReference type="PANTHER" id="PTHR23155">
    <property type="entry name" value="DISEASE RESISTANCE PROTEIN RP"/>
    <property type="match status" value="1"/>
</dbReference>
<dbReference type="SUPFAM" id="SSF52058">
    <property type="entry name" value="L domain-like"/>
    <property type="match status" value="1"/>
</dbReference>
<keyword evidence="3" id="KW-0611">Plant defense</keyword>
<protein>
    <recommendedName>
        <fullName evidence="9">Disease resistance protein At1g50180</fullName>
    </recommendedName>
</protein>
<dbReference type="FunFam" id="3.40.50.300:FF:001091">
    <property type="entry name" value="Probable disease resistance protein At1g61300"/>
    <property type="match status" value="1"/>
</dbReference>
<feature type="domain" description="Disease resistance N-terminal" evidence="5">
    <location>
        <begin position="5"/>
        <end position="88"/>
    </location>
</feature>
<feature type="domain" description="NB-ARC" evidence="4">
    <location>
        <begin position="169"/>
        <end position="344"/>
    </location>
</feature>
<reference evidence="7 8" key="1">
    <citation type="journal article" date="2016" name="G3 (Bethesda)">
        <title>First Draft Assembly and Annotation of the Genome of a California Endemic Oak Quercus lobata Nee (Fagaceae).</title>
        <authorList>
            <person name="Sork V.L."/>
            <person name="Fitz-Gibbon S.T."/>
            <person name="Puiu D."/>
            <person name="Crepeau M."/>
            <person name="Gugger P.F."/>
            <person name="Sherman R."/>
            <person name="Stevens K."/>
            <person name="Langley C.H."/>
            <person name="Pellegrini M."/>
            <person name="Salzberg S.L."/>
        </authorList>
    </citation>
    <scope>NUCLEOTIDE SEQUENCE [LARGE SCALE GENOMIC DNA]</scope>
    <source>
        <strain evidence="7 8">cv. SW786</strain>
    </source>
</reference>